<evidence type="ECO:0000313" key="2">
    <source>
        <dbReference type="EMBL" id="GAA5507212.1"/>
    </source>
</evidence>
<feature type="region of interest" description="Disordered" evidence="1">
    <location>
        <begin position="51"/>
        <end position="73"/>
    </location>
</feature>
<accession>A0ABP9VPZ3</accession>
<gene>
    <name evidence="2" type="ORF">Rcae01_02667</name>
</gene>
<sequence length="73" mass="7746">MSWPPWFNAVKHFVAELVKSFGGVLAVDRKPLTTSAPLKMHLQNANSGYGHWTHASGSAGTTRVNPSPSGSVA</sequence>
<protein>
    <submittedName>
        <fullName evidence="2">Uncharacterized protein</fullName>
    </submittedName>
</protein>
<proteinExistence type="predicted"/>
<reference evidence="2 3" key="1">
    <citation type="submission" date="2024-02" db="EMBL/GenBank/DDBJ databases">
        <title>Rhodopirellula caenicola NBRC 110016.</title>
        <authorList>
            <person name="Ichikawa N."/>
            <person name="Katano-Makiyama Y."/>
            <person name="Hidaka K."/>
        </authorList>
    </citation>
    <scope>NUCLEOTIDE SEQUENCE [LARGE SCALE GENOMIC DNA]</scope>
    <source>
        <strain evidence="2 3">NBRC 110016</strain>
    </source>
</reference>
<keyword evidence="3" id="KW-1185">Reference proteome</keyword>
<evidence type="ECO:0000256" key="1">
    <source>
        <dbReference type="SAM" id="MobiDB-lite"/>
    </source>
</evidence>
<feature type="compositionally biased region" description="Polar residues" evidence="1">
    <location>
        <begin position="55"/>
        <end position="73"/>
    </location>
</feature>
<dbReference type="Proteomes" id="UP001416858">
    <property type="component" value="Unassembled WGS sequence"/>
</dbReference>
<name>A0ABP9VPZ3_9BACT</name>
<organism evidence="2 3">
    <name type="scientific">Novipirellula caenicola</name>
    <dbReference type="NCBI Taxonomy" id="1536901"/>
    <lineage>
        <taxon>Bacteria</taxon>
        <taxon>Pseudomonadati</taxon>
        <taxon>Planctomycetota</taxon>
        <taxon>Planctomycetia</taxon>
        <taxon>Pirellulales</taxon>
        <taxon>Pirellulaceae</taxon>
        <taxon>Novipirellula</taxon>
    </lineage>
</organism>
<comment type="caution">
    <text evidence="2">The sequence shown here is derived from an EMBL/GenBank/DDBJ whole genome shotgun (WGS) entry which is preliminary data.</text>
</comment>
<evidence type="ECO:0000313" key="3">
    <source>
        <dbReference type="Proteomes" id="UP001416858"/>
    </source>
</evidence>
<dbReference type="EMBL" id="BAABRO010000005">
    <property type="protein sequence ID" value="GAA5507212.1"/>
    <property type="molecule type" value="Genomic_DNA"/>
</dbReference>